<dbReference type="Proteomes" id="UP000660885">
    <property type="component" value="Unassembled WGS sequence"/>
</dbReference>
<evidence type="ECO:0000313" key="3">
    <source>
        <dbReference type="EMBL" id="MBL6080658.1"/>
    </source>
</evidence>
<feature type="chain" id="PRO_5047486317" evidence="2">
    <location>
        <begin position="28"/>
        <end position="242"/>
    </location>
</feature>
<dbReference type="RefSeq" id="WP_202833892.1">
    <property type="nucleotide sequence ID" value="NZ_JAETWB010000016.1"/>
</dbReference>
<keyword evidence="2" id="KW-0732">Signal</keyword>
<feature type="compositionally biased region" description="Basic and acidic residues" evidence="1">
    <location>
        <begin position="146"/>
        <end position="159"/>
    </location>
</feature>
<evidence type="ECO:0000256" key="1">
    <source>
        <dbReference type="SAM" id="MobiDB-lite"/>
    </source>
</evidence>
<sequence length="242" mass="25661">MRQALFRVTLAVAVASALFLSPGSTVAQGGSPGQRGGQETADGLLARQGDGSYQPVTYDPDKAPFGLRANNWVALKGPNLSGRWPGQTGANAQHFARFENPAYAIRGFVDLIRQYQVRHHARSAADFLGRYSPAGDCSGAPSVPPAERREGGGCPENEKTPPVSAVRAARAVGLGPTDDLDLFGADGRISHPDRLRALLDAVVTQELGPGVCPQPPRGETWIGCRVDDRLYNRAAELLDHGG</sequence>
<protein>
    <submittedName>
        <fullName evidence="3">Uncharacterized protein</fullName>
    </submittedName>
</protein>
<dbReference type="EMBL" id="JAETWB010000016">
    <property type="protein sequence ID" value="MBL6080658.1"/>
    <property type="molecule type" value="Genomic_DNA"/>
</dbReference>
<reference evidence="3 4" key="1">
    <citation type="submission" date="2021-01" db="EMBL/GenBank/DDBJ databases">
        <title>Belnapia mucosa sp. nov. and Belnapia arida sp. nov., isolated from the Tabernas Desert (Almeria, Spain).</title>
        <authorList>
            <person name="Molina-Menor E."/>
            <person name="Vidal-Verdu A."/>
            <person name="Calonge A."/>
            <person name="Satari L."/>
            <person name="Pereto J."/>
            <person name="Porcar M."/>
        </authorList>
    </citation>
    <scope>NUCLEOTIDE SEQUENCE [LARGE SCALE GENOMIC DNA]</scope>
    <source>
        <strain evidence="3 4">T18</strain>
    </source>
</reference>
<evidence type="ECO:0000256" key="2">
    <source>
        <dbReference type="SAM" id="SignalP"/>
    </source>
</evidence>
<accession>A0ABS1U7M0</accession>
<name>A0ABS1U7M0_9PROT</name>
<evidence type="ECO:0000313" key="4">
    <source>
        <dbReference type="Proteomes" id="UP000660885"/>
    </source>
</evidence>
<feature type="region of interest" description="Disordered" evidence="1">
    <location>
        <begin position="137"/>
        <end position="163"/>
    </location>
</feature>
<gene>
    <name evidence="3" type="ORF">JMJ56_21810</name>
</gene>
<comment type="caution">
    <text evidence="3">The sequence shown here is derived from an EMBL/GenBank/DDBJ whole genome shotgun (WGS) entry which is preliminary data.</text>
</comment>
<feature type="signal peptide" evidence="2">
    <location>
        <begin position="1"/>
        <end position="27"/>
    </location>
</feature>
<proteinExistence type="predicted"/>
<organism evidence="3 4">
    <name type="scientific">Belnapia arida</name>
    <dbReference type="NCBI Taxonomy" id="2804533"/>
    <lineage>
        <taxon>Bacteria</taxon>
        <taxon>Pseudomonadati</taxon>
        <taxon>Pseudomonadota</taxon>
        <taxon>Alphaproteobacteria</taxon>
        <taxon>Acetobacterales</taxon>
        <taxon>Roseomonadaceae</taxon>
        <taxon>Belnapia</taxon>
    </lineage>
</organism>
<keyword evidence="4" id="KW-1185">Reference proteome</keyword>